<reference evidence="6" key="1">
    <citation type="journal article" date="2014" name="Int. J. Syst. Evol. Microbiol.">
        <title>Complete genome sequence of Corynebacterium casei LMG S-19264T (=DSM 44701T), isolated from a smear-ripened cheese.</title>
        <authorList>
            <consortium name="US DOE Joint Genome Institute (JGI-PGF)"/>
            <person name="Walter F."/>
            <person name="Albersmeier A."/>
            <person name="Kalinowski J."/>
            <person name="Ruckert C."/>
        </authorList>
    </citation>
    <scope>NUCLEOTIDE SEQUENCE</scope>
    <source>
        <strain evidence="6">JCM 14719</strain>
    </source>
</reference>
<dbReference type="GO" id="GO:1901982">
    <property type="term" value="F:maltose binding"/>
    <property type="evidence" value="ECO:0007669"/>
    <property type="project" value="TreeGrafter"/>
</dbReference>
<organism evidence="6 7">
    <name type="scientific">Calditerricola satsumensis</name>
    <dbReference type="NCBI Taxonomy" id="373054"/>
    <lineage>
        <taxon>Bacteria</taxon>
        <taxon>Bacillati</taxon>
        <taxon>Bacillota</taxon>
        <taxon>Bacilli</taxon>
        <taxon>Bacillales</taxon>
        <taxon>Bacillaceae</taxon>
        <taxon>Calditerricola</taxon>
    </lineage>
</organism>
<comment type="caution">
    <text evidence="6">The sequence shown here is derived from an EMBL/GenBank/DDBJ whole genome shotgun (WGS) entry which is preliminary data.</text>
</comment>
<keyword evidence="5" id="KW-0472">Membrane</keyword>
<keyword evidence="7" id="KW-1185">Reference proteome</keyword>
<proteinExistence type="inferred from homology"/>
<keyword evidence="4" id="KW-0732">Signal</keyword>
<name>A0A8J3BE41_9BACI</name>
<dbReference type="GO" id="GO:0055052">
    <property type="term" value="C:ATP-binding cassette (ABC) transporter complex, substrate-binding subunit-containing"/>
    <property type="evidence" value="ECO:0007669"/>
    <property type="project" value="TreeGrafter"/>
</dbReference>
<comment type="similarity">
    <text evidence="1 5">Belongs to the bacterial solute-binding protein 1 family.</text>
</comment>
<evidence type="ECO:0000313" key="7">
    <source>
        <dbReference type="Proteomes" id="UP000637720"/>
    </source>
</evidence>
<dbReference type="PANTHER" id="PTHR30061:SF50">
    <property type="entry name" value="MALTOSE_MALTODEXTRIN-BINDING PERIPLASMIC PROTEIN"/>
    <property type="match status" value="1"/>
</dbReference>
<evidence type="ECO:0000256" key="3">
    <source>
        <dbReference type="ARBA" id="ARBA00022597"/>
    </source>
</evidence>
<keyword evidence="5" id="KW-1003">Cell membrane</keyword>
<evidence type="ECO:0000313" key="6">
    <source>
        <dbReference type="EMBL" id="GGJ97518.1"/>
    </source>
</evidence>
<dbReference type="SUPFAM" id="SSF53850">
    <property type="entry name" value="Periplasmic binding protein-like II"/>
    <property type="match status" value="1"/>
</dbReference>
<keyword evidence="3 5" id="KW-0762">Sugar transport</keyword>
<dbReference type="InterPro" id="IPR006059">
    <property type="entry name" value="SBP"/>
</dbReference>
<reference evidence="6" key="2">
    <citation type="submission" date="2020-09" db="EMBL/GenBank/DDBJ databases">
        <authorList>
            <person name="Sun Q."/>
            <person name="Ohkuma M."/>
        </authorList>
    </citation>
    <scope>NUCLEOTIDE SEQUENCE</scope>
    <source>
        <strain evidence="6">JCM 14719</strain>
    </source>
</reference>
<comment type="subcellular location">
    <subcellularLocation>
        <location evidence="5">Cell membrane</location>
        <topology evidence="5">Lipid-anchor</topology>
    </subcellularLocation>
</comment>
<protein>
    <recommendedName>
        <fullName evidence="5">Maltodextrin-binding protein</fullName>
    </recommendedName>
</protein>
<accession>A0A8J3BE41</accession>
<sequence>MKRVRLGLRFALVVLLLISLLAGCGGPGSQPTGQPNEGQASGKPVKITFWNTMRDYEAAVVQELINEFEKQNPDIDVEMVTVPFGEAQNKFKVAAQAGNAPDVLRAEVAWIAEFAALGFLEPLDEKFTDQEDFLPSALAYGKWNGKTYAVPQVTDALALLYNKKLLAQAGFHRAPETWDEFVQVAKKLTDPSKDQWGFYMRQSEAYFTLPFIWSFGGGLIDVETMKPLINTEGAIKGLEFVKKLRDEYKVFKDDRDFPNDYNTAMQYFKSGKAAMILNGPWATADILTGEAFKDNPDNLGIAPIPQGPEGHTGSPVGGHSYVIYSKSPHKEEAWKLVQFLSTKEAQAKLVLELGLLPTRKSVYEMPEVKANRIITDFKAVMENATPRPVFPQGGLIFAAMDQNFQAFYTGKKTAKEAVEAIVKEWEKLGVKP</sequence>
<evidence type="ECO:0000256" key="5">
    <source>
        <dbReference type="RuleBase" id="RU365005"/>
    </source>
</evidence>
<evidence type="ECO:0000256" key="2">
    <source>
        <dbReference type="ARBA" id="ARBA00022448"/>
    </source>
</evidence>
<dbReference type="Proteomes" id="UP000637720">
    <property type="component" value="Unassembled WGS sequence"/>
</dbReference>
<dbReference type="InterPro" id="IPR006060">
    <property type="entry name" value="Maltose/Cyclodextrin-bd"/>
</dbReference>
<dbReference type="Gene3D" id="3.40.190.10">
    <property type="entry name" value="Periplasmic binding protein-like II"/>
    <property type="match status" value="2"/>
</dbReference>
<gene>
    <name evidence="6" type="ORF">GCM10007043_09170</name>
</gene>
<evidence type="ECO:0000256" key="4">
    <source>
        <dbReference type="ARBA" id="ARBA00022729"/>
    </source>
</evidence>
<dbReference type="GO" id="GO:0015144">
    <property type="term" value="F:carbohydrate transmembrane transporter activity"/>
    <property type="evidence" value="ECO:0007669"/>
    <property type="project" value="InterPro"/>
</dbReference>
<dbReference type="PANTHER" id="PTHR30061">
    <property type="entry name" value="MALTOSE-BINDING PERIPLASMIC PROTEIN"/>
    <property type="match status" value="1"/>
</dbReference>
<evidence type="ECO:0000256" key="1">
    <source>
        <dbReference type="ARBA" id="ARBA00008520"/>
    </source>
</evidence>
<dbReference type="AlphaFoldDB" id="A0A8J3BE41"/>
<dbReference type="PRINTS" id="PR00181">
    <property type="entry name" value="MALTOSEBP"/>
</dbReference>
<dbReference type="Pfam" id="PF01547">
    <property type="entry name" value="SBP_bac_1"/>
    <property type="match status" value="1"/>
</dbReference>
<dbReference type="RefSeq" id="WP_188816912.1">
    <property type="nucleotide sequence ID" value="NZ_BMOF01000013.1"/>
</dbReference>
<dbReference type="GO" id="GO:0015768">
    <property type="term" value="P:maltose transport"/>
    <property type="evidence" value="ECO:0007669"/>
    <property type="project" value="TreeGrafter"/>
</dbReference>
<dbReference type="GO" id="GO:0042956">
    <property type="term" value="P:maltodextrin transmembrane transport"/>
    <property type="evidence" value="ECO:0007669"/>
    <property type="project" value="TreeGrafter"/>
</dbReference>
<keyword evidence="5" id="KW-0449">Lipoprotein</keyword>
<dbReference type="EMBL" id="BMOF01000013">
    <property type="protein sequence ID" value="GGJ97518.1"/>
    <property type="molecule type" value="Genomic_DNA"/>
</dbReference>
<dbReference type="PROSITE" id="PS51257">
    <property type="entry name" value="PROKAR_LIPOPROTEIN"/>
    <property type="match status" value="1"/>
</dbReference>
<keyword evidence="2 5" id="KW-0813">Transport</keyword>